<dbReference type="EMBL" id="CCYA01000278">
    <property type="protein sequence ID" value="CEH16093.1"/>
    <property type="molecule type" value="Genomic_DNA"/>
</dbReference>
<evidence type="ECO:0000313" key="1">
    <source>
        <dbReference type="EMBL" id="CEH16093.1"/>
    </source>
</evidence>
<organism evidence="1 2">
    <name type="scientific">Ceraceosorus bombacis</name>
    <dbReference type="NCBI Taxonomy" id="401625"/>
    <lineage>
        <taxon>Eukaryota</taxon>
        <taxon>Fungi</taxon>
        <taxon>Dikarya</taxon>
        <taxon>Basidiomycota</taxon>
        <taxon>Ustilaginomycotina</taxon>
        <taxon>Exobasidiomycetes</taxon>
        <taxon>Ceraceosorales</taxon>
        <taxon>Ceraceosoraceae</taxon>
        <taxon>Ceraceosorus</taxon>
    </lineage>
</organism>
<sequence>MLSADALARTVALTVPTRANPDIFEVTVSLQLRRAAARQFVNRVRSLNSQGVD</sequence>
<dbReference type="AlphaFoldDB" id="A0A0P1BK29"/>
<protein>
    <submittedName>
        <fullName evidence="1">Uncharacterized protein</fullName>
    </submittedName>
</protein>
<dbReference type="Proteomes" id="UP000054845">
    <property type="component" value="Unassembled WGS sequence"/>
</dbReference>
<accession>A0A0P1BK29</accession>
<reference evidence="1 2" key="1">
    <citation type="submission" date="2014-09" db="EMBL/GenBank/DDBJ databases">
        <authorList>
            <person name="Magalhaes I.L.F."/>
            <person name="Oliveira U."/>
            <person name="Santos F.R."/>
            <person name="Vidigal T.H.D.A."/>
            <person name="Brescovit A.D."/>
            <person name="Santos A.J."/>
        </authorList>
    </citation>
    <scope>NUCLEOTIDE SEQUENCE [LARGE SCALE GENOMIC DNA]</scope>
</reference>
<proteinExistence type="predicted"/>
<name>A0A0P1BK29_9BASI</name>
<evidence type="ECO:0000313" key="2">
    <source>
        <dbReference type="Proteomes" id="UP000054845"/>
    </source>
</evidence>
<keyword evidence="2" id="KW-1185">Reference proteome</keyword>